<protein>
    <submittedName>
        <fullName evidence="2">Nuclease-related domain protein</fullName>
    </submittedName>
</protein>
<proteinExistence type="predicted"/>
<reference evidence="2" key="1">
    <citation type="journal article" date="2021" name="Proc. Natl. Acad. Sci. U.S.A.">
        <title>A Catalog of Tens of Thousands of Viruses from Human Metagenomes Reveals Hidden Associations with Chronic Diseases.</title>
        <authorList>
            <person name="Tisza M.J."/>
            <person name="Buck C.B."/>
        </authorList>
    </citation>
    <scope>NUCLEOTIDE SEQUENCE</scope>
    <source>
        <strain evidence="2">CtHip2</strain>
    </source>
</reference>
<name>A0A8S5RWQ9_9CAUD</name>
<dbReference type="EMBL" id="BK032497">
    <property type="protein sequence ID" value="DAF42991.1"/>
    <property type="molecule type" value="Genomic_DNA"/>
</dbReference>
<evidence type="ECO:0000313" key="2">
    <source>
        <dbReference type="EMBL" id="DAF42991.1"/>
    </source>
</evidence>
<dbReference type="InterPro" id="IPR011528">
    <property type="entry name" value="NERD"/>
</dbReference>
<sequence length="263" mass="30185">MTKTNILSMETPSDVNAKLMEVTENFLKNDRHYFGIAAASLQNQLDDPKYKQFNPNIKLINAGIDGEKKTSQILREWIADKPDCILIDSISLPIEEKMEPEIDGEEGQLDLGDTDHLLIIGSTLVIIDSKNWKSKASYKFNDDGSILRSGKEFPGNRPRINQARYLWEKYYSNTTIADIEAFVCISADGNTFIQRDRNWWKFGYKLVNQETLIYFLDKLYSQISDKGYVRPELVAKALKGLTKPYNKYKEKFGNVYNLATAKK</sequence>
<dbReference type="Pfam" id="PF08378">
    <property type="entry name" value="NERD"/>
    <property type="match status" value="1"/>
</dbReference>
<organism evidence="2">
    <name type="scientific">Siphoviridae sp. ctHip2</name>
    <dbReference type="NCBI Taxonomy" id="2827830"/>
    <lineage>
        <taxon>Viruses</taxon>
        <taxon>Duplodnaviria</taxon>
        <taxon>Heunggongvirae</taxon>
        <taxon>Uroviricota</taxon>
        <taxon>Caudoviricetes</taxon>
    </lineage>
</organism>
<evidence type="ECO:0000259" key="1">
    <source>
        <dbReference type="Pfam" id="PF08378"/>
    </source>
</evidence>
<feature type="domain" description="NERD" evidence="1">
    <location>
        <begin position="63"/>
        <end position="159"/>
    </location>
</feature>
<accession>A0A8S5RWQ9</accession>